<dbReference type="SUPFAM" id="SSF53822">
    <property type="entry name" value="Periplasmic binding protein-like I"/>
    <property type="match status" value="1"/>
</dbReference>
<sequence>MWHLAWRKKFFLEYSEIFFLFLLVTLCTANRLENVKIGVILPMNESSVFSLQKVLPAIELAVERVSGTGLLNGRKIQVTYADSRCSETDGPLRAIEMHTNKTADVFLGPACDYALAPVARFSSSWNIPIITAGGLVSAFHDKSQYKLLTRVMGSYAKLGHFVRQTLNKFDLSVVGLFYSDRTGASVGKSRCFFAMEAIYLEHNKTLHHQQFHPSDKLDVFKQQLMEMSKHTRVIIMCGSADSIREIMLAAHELNLDNGEYIFFNIETFRSSDELVNEKPWYREKDTQERNNAARKAYEALMIFTLYTPTSIEYKAFTREIKRRSGSNMKPEEQVNLFVGAFYDAVILYALALNETLEAKGSISDAQAITARMWNKTFQGITGVVSIDENGDRNGDFSLLDLNPTSGLFEVVANYYGNRKHYEPVTGRTIHWAGGRTGPPTDVPECGFDGSKCQHGGSLRLYNGLPNCLVAMVILVVISGKYVY</sequence>
<evidence type="ECO:0000256" key="6">
    <source>
        <dbReference type="ARBA" id="ARBA00023170"/>
    </source>
</evidence>
<dbReference type="Pfam" id="PF01094">
    <property type="entry name" value="ANF_receptor"/>
    <property type="match status" value="1"/>
</dbReference>
<dbReference type="PRINTS" id="PR00255">
    <property type="entry name" value="NATPEPTIDER"/>
</dbReference>
<comment type="subcellular location">
    <subcellularLocation>
        <location evidence="1">Membrane</location>
        <topology evidence="1">Single-pass type I membrane protein</topology>
    </subcellularLocation>
</comment>
<protein>
    <recommendedName>
        <fullName evidence="8">Receptor ligand binding region domain-containing protein</fullName>
    </recommendedName>
</protein>
<dbReference type="Proteomes" id="UP001347796">
    <property type="component" value="Unassembled WGS sequence"/>
</dbReference>
<dbReference type="InterPro" id="IPR001170">
    <property type="entry name" value="ANPR/GUC"/>
</dbReference>
<keyword evidence="5" id="KW-0472">Membrane</keyword>
<dbReference type="InterPro" id="IPR028082">
    <property type="entry name" value="Peripla_BP_I"/>
</dbReference>
<evidence type="ECO:0000256" key="2">
    <source>
        <dbReference type="ARBA" id="ARBA00022692"/>
    </source>
</evidence>
<dbReference type="EMBL" id="JAZGQO010000011">
    <property type="protein sequence ID" value="KAK6173997.1"/>
    <property type="molecule type" value="Genomic_DNA"/>
</dbReference>
<proteinExistence type="predicted"/>
<reference evidence="9 10" key="1">
    <citation type="submission" date="2024-01" db="EMBL/GenBank/DDBJ databases">
        <title>The genome of the rayed Mediterranean limpet Patella caerulea (Linnaeus, 1758).</title>
        <authorList>
            <person name="Anh-Thu Weber A."/>
            <person name="Halstead-Nussloch G."/>
        </authorList>
    </citation>
    <scope>NUCLEOTIDE SEQUENCE [LARGE SCALE GENOMIC DNA]</scope>
    <source>
        <strain evidence="9">AATW-2023a</strain>
        <tissue evidence="9">Whole specimen</tissue>
    </source>
</reference>
<dbReference type="CDD" id="cd06373">
    <property type="entry name" value="PBP1_NPR-like"/>
    <property type="match status" value="1"/>
</dbReference>
<dbReference type="InterPro" id="IPR052612">
    <property type="entry name" value="ANP_Clearance_Receptor"/>
</dbReference>
<dbReference type="GO" id="GO:0038023">
    <property type="term" value="F:signaling receptor activity"/>
    <property type="evidence" value="ECO:0007669"/>
    <property type="project" value="TreeGrafter"/>
</dbReference>
<evidence type="ECO:0000313" key="10">
    <source>
        <dbReference type="Proteomes" id="UP001347796"/>
    </source>
</evidence>
<evidence type="ECO:0000256" key="3">
    <source>
        <dbReference type="ARBA" id="ARBA00022729"/>
    </source>
</evidence>
<keyword evidence="10" id="KW-1185">Reference proteome</keyword>
<accession>A0AAN8P9K0</accession>
<dbReference type="PANTHER" id="PTHR44755:SF11">
    <property type="entry name" value="ATRIAL NATRIURETIC PEPTIDE RECEPTOR 3 ISOFORM X1"/>
    <property type="match status" value="1"/>
</dbReference>
<evidence type="ECO:0000259" key="8">
    <source>
        <dbReference type="Pfam" id="PF01094"/>
    </source>
</evidence>
<evidence type="ECO:0000256" key="5">
    <source>
        <dbReference type="ARBA" id="ARBA00023136"/>
    </source>
</evidence>
<evidence type="ECO:0000256" key="7">
    <source>
        <dbReference type="ARBA" id="ARBA00023180"/>
    </source>
</evidence>
<comment type="caution">
    <text evidence="9">The sequence shown here is derived from an EMBL/GenBank/DDBJ whole genome shotgun (WGS) entry which is preliminary data.</text>
</comment>
<dbReference type="AlphaFoldDB" id="A0AAN8P9K0"/>
<keyword evidence="7" id="KW-0325">Glycoprotein</keyword>
<dbReference type="FunFam" id="3.40.50.2300:FF:000371">
    <property type="entry name" value="Guanylate cyclase"/>
    <property type="match status" value="1"/>
</dbReference>
<evidence type="ECO:0000256" key="4">
    <source>
        <dbReference type="ARBA" id="ARBA00022989"/>
    </source>
</evidence>
<keyword evidence="2" id="KW-0812">Transmembrane</keyword>
<keyword evidence="3" id="KW-0732">Signal</keyword>
<gene>
    <name evidence="9" type="ORF">SNE40_017355</name>
</gene>
<organism evidence="9 10">
    <name type="scientific">Patella caerulea</name>
    <name type="common">Rayed Mediterranean limpet</name>
    <dbReference type="NCBI Taxonomy" id="87958"/>
    <lineage>
        <taxon>Eukaryota</taxon>
        <taxon>Metazoa</taxon>
        <taxon>Spiralia</taxon>
        <taxon>Lophotrochozoa</taxon>
        <taxon>Mollusca</taxon>
        <taxon>Gastropoda</taxon>
        <taxon>Patellogastropoda</taxon>
        <taxon>Patelloidea</taxon>
        <taxon>Patellidae</taxon>
        <taxon>Patella</taxon>
    </lineage>
</organism>
<dbReference type="Gene3D" id="3.40.50.2300">
    <property type="match status" value="2"/>
</dbReference>
<dbReference type="GO" id="GO:0007165">
    <property type="term" value="P:signal transduction"/>
    <property type="evidence" value="ECO:0007669"/>
    <property type="project" value="TreeGrafter"/>
</dbReference>
<dbReference type="PANTHER" id="PTHR44755">
    <property type="entry name" value="NATRIURETIC PEPTIDE RECEPTOR 3-RELATED"/>
    <property type="match status" value="1"/>
</dbReference>
<keyword evidence="6" id="KW-0675">Receptor</keyword>
<feature type="domain" description="Receptor ligand binding region" evidence="8">
    <location>
        <begin position="54"/>
        <end position="403"/>
    </location>
</feature>
<dbReference type="GO" id="GO:0017046">
    <property type="term" value="F:peptide hormone binding"/>
    <property type="evidence" value="ECO:0007669"/>
    <property type="project" value="TreeGrafter"/>
</dbReference>
<dbReference type="InterPro" id="IPR001828">
    <property type="entry name" value="ANF_lig-bd_rcpt"/>
</dbReference>
<evidence type="ECO:0000313" key="9">
    <source>
        <dbReference type="EMBL" id="KAK6173997.1"/>
    </source>
</evidence>
<dbReference type="GO" id="GO:0016020">
    <property type="term" value="C:membrane"/>
    <property type="evidence" value="ECO:0007669"/>
    <property type="project" value="UniProtKB-SubCell"/>
</dbReference>
<keyword evidence="4" id="KW-1133">Transmembrane helix</keyword>
<evidence type="ECO:0000256" key="1">
    <source>
        <dbReference type="ARBA" id="ARBA00004479"/>
    </source>
</evidence>
<name>A0AAN8P9K0_PATCE</name>